<protein>
    <submittedName>
        <fullName evidence="1">Type II secretion system protein</fullName>
    </submittedName>
</protein>
<evidence type="ECO:0000313" key="2">
    <source>
        <dbReference type="Proteomes" id="UP000321776"/>
    </source>
</evidence>
<dbReference type="Pfam" id="PF07963">
    <property type="entry name" value="N_methyl"/>
    <property type="match status" value="1"/>
</dbReference>
<dbReference type="InterPro" id="IPR045584">
    <property type="entry name" value="Pilin-like"/>
</dbReference>
<gene>
    <name evidence="1" type="ORF">FRZ40_31995</name>
</gene>
<dbReference type="InterPro" id="IPR012902">
    <property type="entry name" value="N_methyl_site"/>
</dbReference>
<accession>A0A5C6V2Z7</accession>
<dbReference type="Gene3D" id="3.30.700.10">
    <property type="entry name" value="Glycoprotein, Type 4 Pilin"/>
    <property type="match status" value="1"/>
</dbReference>
<name>A0A5C6V2Z7_9BURK</name>
<organism evidence="1 2">
    <name type="scientific">Paraburkholderia azotifigens</name>
    <dbReference type="NCBI Taxonomy" id="2057004"/>
    <lineage>
        <taxon>Bacteria</taxon>
        <taxon>Pseudomonadati</taxon>
        <taxon>Pseudomonadota</taxon>
        <taxon>Betaproteobacteria</taxon>
        <taxon>Burkholderiales</taxon>
        <taxon>Burkholderiaceae</taxon>
        <taxon>Paraburkholderia</taxon>
    </lineage>
</organism>
<comment type="caution">
    <text evidence="1">The sequence shown here is derived from an EMBL/GenBank/DDBJ whole genome shotgun (WGS) entry which is preliminary data.</text>
</comment>
<reference evidence="1 2" key="1">
    <citation type="journal article" date="2018" name="Int. J. Syst. Evol. Microbiol.">
        <title>Paraburkholderia azotifigens sp. nov., a nitrogen-fixing bacterium isolated from paddy soil.</title>
        <authorList>
            <person name="Choi G.M."/>
            <person name="Im W.T."/>
        </authorList>
    </citation>
    <scope>NUCLEOTIDE SEQUENCE [LARGE SCALE GENOMIC DNA]</scope>
    <source>
        <strain evidence="1 2">NF 2-5-3</strain>
    </source>
</reference>
<proteinExistence type="predicted"/>
<dbReference type="EMBL" id="VOQS01000005">
    <property type="protein sequence ID" value="TXC79061.1"/>
    <property type="molecule type" value="Genomic_DNA"/>
</dbReference>
<dbReference type="AlphaFoldDB" id="A0A5C6V2Z7"/>
<dbReference type="PROSITE" id="PS00409">
    <property type="entry name" value="PROKAR_NTER_METHYL"/>
    <property type="match status" value="1"/>
</dbReference>
<dbReference type="SUPFAM" id="SSF54523">
    <property type="entry name" value="Pili subunits"/>
    <property type="match status" value="1"/>
</dbReference>
<dbReference type="RefSeq" id="WP_147236883.1">
    <property type="nucleotide sequence ID" value="NZ_VOQS01000005.1"/>
</dbReference>
<evidence type="ECO:0000313" key="1">
    <source>
        <dbReference type="EMBL" id="TXC79061.1"/>
    </source>
</evidence>
<dbReference type="Proteomes" id="UP000321776">
    <property type="component" value="Unassembled WGS sequence"/>
</dbReference>
<dbReference type="NCBIfam" id="TIGR02532">
    <property type="entry name" value="IV_pilin_GFxxxE"/>
    <property type="match status" value="1"/>
</dbReference>
<sequence length="129" mass="14042">MTYRSRGARGFTLIELLLVLAIVSLLLTLALPQYFHSIDASKDKVLAENLLVTRDAIDKFYGDVGRYPDSLDELVDKHYLRALPFDPVTDSATTWVIVAPPDEQVPGKVYDIKSGAPGSTSGGQAYGAL</sequence>